<evidence type="ECO:0000313" key="4">
    <source>
        <dbReference type="EMBL" id="CAB4324428.1"/>
    </source>
</evidence>
<keyword evidence="1" id="KW-0238">DNA-binding</keyword>
<dbReference type="InterPro" id="IPR001647">
    <property type="entry name" value="HTH_TetR"/>
</dbReference>
<dbReference type="PROSITE" id="PS50977">
    <property type="entry name" value="HTH_TETR_2"/>
    <property type="match status" value="1"/>
</dbReference>
<feature type="domain" description="HTH tetR-type" evidence="3">
    <location>
        <begin position="10"/>
        <end position="70"/>
    </location>
</feature>
<gene>
    <name evidence="4" type="ORF">UFOPK1392_02198</name>
</gene>
<dbReference type="InterPro" id="IPR009057">
    <property type="entry name" value="Homeodomain-like_sf"/>
</dbReference>
<dbReference type="Gene3D" id="1.10.357.10">
    <property type="entry name" value="Tetracycline Repressor, domain 2"/>
    <property type="match status" value="1"/>
</dbReference>
<feature type="region of interest" description="Disordered" evidence="2">
    <location>
        <begin position="198"/>
        <end position="217"/>
    </location>
</feature>
<dbReference type="Pfam" id="PF00440">
    <property type="entry name" value="TetR_N"/>
    <property type="match status" value="1"/>
</dbReference>
<name>A0A6J5YL58_9ZZZZ</name>
<accession>A0A6J5YL58</accession>
<sequence>MVKRPYLRTDDRRQQLLEATSRLLARNGLLGITMVAVAAEAGVSRRLVYDHFTDLTSLFEAFFEDRANRSLVAIDRAILTGEGPASGVAGSYAELLAMPIEDQQAIRLLVAGPGLPALESVRARFREHIEQRWLPRLPVADTEMARALLWTLVSGVLGLAELVERGDLSKTAALELAKSLAMSMPAALAAASAELETASSAPSSAASSAARRLNTST</sequence>
<protein>
    <submittedName>
        <fullName evidence="4">Unannotated protein</fullName>
    </submittedName>
</protein>
<proteinExistence type="predicted"/>
<evidence type="ECO:0000256" key="2">
    <source>
        <dbReference type="SAM" id="MobiDB-lite"/>
    </source>
</evidence>
<reference evidence="4" key="1">
    <citation type="submission" date="2020-05" db="EMBL/GenBank/DDBJ databases">
        <authorList>
            <person name="Chiriac C."/>
            <person name="Salcher M."/>
            <person name="Ghai R."/>
            <person name="Kavagutti S V."/>
        </authorList>
    </citation>
    <scope>NUCLEOTIDE SEQUENCE</scope>
</reference>
<dbReference type="PRINTS" id="PR00455">
    <property type="entry name" value="HTHTETR"/>
</dbReference>
<dbReference type="SUPFAM" id="SSF46689">
    <property type="entry name" value="Homeodomain-like"/>
    <property type="match status" value="1"/>
</dbReference>
<dbReference type="AlphaFoldDB" id="A0A6J5YL58"/>
<evidence type="ECO:0000256" key="1">
    <source>
        <dbReference type="ARBA" id="ARBA00023125"/>
    </source>
</evidence>
<feature type="compositionally biased region" description="Low complexity" evidence="2">
    <location>
        <begin position="198"/>
        <end position="210"/>
    </location>
</feature>
<dbReference type="EMBL" id="CAEMXZ010000145">
    <property type="protein sequence ID" value="CAB4324428.1"/>
    <property type="molecule type" value="Genomic_DNA"/>
</dbReference>
<evidence type="ECO:0000259" key="3">
    <source>
        <dbReference type="PROSITE" id="PS50977"/>
    </source>
</evidence>
<organism evidence="4">
    <name type="scientific">freshwater metagenome</name>
    <dbReference type="NCBI Taxonomy" id="449393"/>
    <lineage>
        <taxon>unclassified sequences</taxon>
        <taxon>metagenomes</taxon>
        <taxon>ecological metagenomes</taxon>
    </lineage>
</organism>
<dbReference type="GO" id="GO:0003677">
    <property type="term" value="F:DNA binding"/>
    <property type="evidence" value="ECO:0007669"/>
    <property type="project" value="UniProtKB-KW"/>
</dbReference>